<reference evidence="2" key="1">
    <citation type="submission" date="2018-02" db="EMBL/GenBank/DDBJ databases">
        <authorList>
            <person name="Cohen D.B."/>
            <person name="Kent A.D."/>
        </authorList>
    </citation>
    <scope>NUCLEOTIDE SEQUENCE</scope>
</reference>
<name>A0A2N9I6C7_FAGSY</name>
<organism evidence="2">
    <name type="scientific">Fagus sylvatica</name>
    <name type="common">Beechnut</name>
    <dbReference type="NCBI Taxonomy" id="28930"/>
    <lineage>
        <taxon>Eukaryota</taxon>
        <taxon>Viridiplantae</taxon>
        <taxon>Streptophyta</taxon>
        <taxon>Embryophyta</taxon>
        <taxon>Tracheophyta</taxon>
        <taxon>Spermatophyta</taxon>
        <taxon>Magnoliopsida</taxon>
        <taxon>eudicotyledons</taxon>
        <taxon>Gunneridae</taxon>
        <taxon>Pentapetalae</taxon>
        <taxon>rosids</taxon>
        <taxon>fabids</taxon>
        <taxon>Fagales</taxon>
        <taxon>Fagaceae</taxon>
        <taxon>Fagus</taxon>
    </lineage>
</organism>
<sequence length="101" mass="11392">MEIGSGPIGSCSKEHQKIFQEWFNYADSDGDGRITGNDAAKFFAISKLSRPELKQAGELRVFRRFRHSPLCSPSPSWVSLPLFMGLRSAFRGPSLLWIFAR</sequence>
<feature type="domain" description="EF-hand" evidence="1">
    <location>
        <begin position="14"/>
        <end position="49"/>
    </location>
</feature>
<evidence type="ECO:0000259" key="1">
    <source>
        <dbReference type="PROSITE" id="PS50222"/>
    </source>
</evidence>
<dbReference type="InterPro" id="IPR011992">
    <property type="entry name" value="EF-hand-dom_pair"/>
</dbReference>
<proteinExistence type="predicted"/>
<dbReference type="EMBL" id="OIVN01004857">
    <property type="protein sequence ID" value="SPD19613.1"/>
    <property type="molecule type" value="Genomic_DNA"/>
</dbReference>
<evidence type="ECO:0000313" key="2">
    <source>
        <dbReference type="EMBL" id="SPD19613.1"/>
    </source>
</evidence>
<accession>A0A2N9I6C7</accession>
<dbReference type="GO" id="GO:0005509">
    <property type="term" value="F:calcium ion binding"/>
    <property type="evidence" value="ECO:0007669"/>
    <property type="project" value="InterPro"/>
</dbReference>
<dbReference type="AlphaFoldDB" id="A0A2N9I6C7"/>
<dbReference type="PROSITE" id="PS50222">
    <property type="entry name" value="EF_HAND_2"/>
    <property type="match status" value="1"/>
</dbReference>
<dbReference type="Gene3D" id="1.10.238.10">
    <property type="entry name" value="EF-hand"/>
    <property type="match status" value="1"/>
</dbReference>
<dbReference type="InterPro" id="IPR002048">
    <property type="entry name" value="EF_hand_dom"/>
</dbReference>
<gene>
    <name evidence="2" type="ORF">FSB_LOCUS47495</name>
</gene>
<protein>
    <recommendedName>
        <fullName evidence="1">EF-hand domain-containing protein</fullName>
    </recommendedName>
</protein>
<dbReference type="SUPFAM" id="SSF47473">
    <property type="entry name" value="EF-hand"/>
    <property type="match status" value="1"/>
</dbReference>